<keyword evidence="2" id="KW-1185">Reference proteome</keyword>
<accession>A0ABM7PCM9</accession>
<gene>
    <name evidence="1" type="ORF">DSLASN_04590</name>
</gene>
<name>A0ABM7PCM9_9BACT</name>
<proteinExistence type="predicted"/>
<protein>
    <submittedName>
        <fullName evidence="1">Uncharacterized protein</fullName>
    </submittedName>
</protein>
<sequence length="71" mass="7608">MDKDRVALQVFRLAKGSLIKVGAPGLDGEGLFCVGVFPGHGGTPRGFVGGRWRVRVSSIMKYTIIGHANPR</sequence>
<evidence type="ECO:0000313" key="2">
    <source>
        <dbReference type="Proteomes" id="UP001320148"/>
    </source>
</evidence>
<dbReference type="EMBL" id="AP024488">
    <property type="protein sequence ID" value="BCS94827.1"/>
    <property type="molecule type" value="Genomic_DNA"/>
</dbReference>
<dbReference type="Proteomes" id="UP001320148">
    <property type="component" value="Chromosome"/>
</dbReference>
<organism evidence="1 2">
    <name type="scientific">Desulfoluna limicola</name>
    <dbReference type="NCBI Taxonomy" id="2810562"/>
    <lineage>
        <taxon>Bacteria</taxon>
        <taxon>Pseudomonadati</taxon>
        <taxon>Thermodesulfobacteriota</taxon>
        <taxon>Desulfobacteria</taxon>
        <taxon>Desulfobacterales</taxon>
        <taxon>Desulfolunaceae</taxon>
        <taxon>Desulfoluna</taxon>
    </lineage>
</organism>
<reference evidence="1 2" key="1">
    <citation type="submission" date="2021-02" db="EMBL/GenBank/DDBJ databases">
        <title>Complete genome of Desulfoluna sp. strain ASN36.</title>
        <authorList>
            <person name="Takahashi A."/>
            <person name="Kojima H."/>
            <person name="Fukui M."/>
        </authorList>
    </citation>
    <scope>NUCLEOTIDE SEQUENCE [LARGE SCALE GENOMIC DNA]</scope>
    <source>
        <strain evidence="1 2">ASN36</strain>
    </source>
</reference>
<evidence type="ECO:0000313" key="1">
    <source>
        <dbReference type="EMBL" id="BCS94827.1"/>
    </source>
</evidence>